<dbReference type="InterPro" id="IPR004360">
    <property type="entry name" value="Glyas_Fos-R_dOase_dom"/>
</dbReference>
<keyword evidence="12" id="KW-1185">Reference proteome</keyword>
<feature type="active site" description="Proton donor/acceptor" evidence="7">
    <location>
        <position position="338"/>
    </location>
</feature>
<dbReference type="CDD" id="cd07233">
    <property type="entry name" value="GlxI_Zn"/>
    <property type="match status" value="2"/>
</dbReference>
<comment type="function">
    <text evidence="9">Catalyzes the conversion of hemimercaptal, formed from methylglyoxal and glutathione, to S-lactoylglutathione.</text>
</comment>
<evidence type="ECO:0000256" key="9">
    <source>
        <dbReference type="RuleBase" id="RU361179"/>
    </source>
</evidence>
<dbReference type="InterPro" id="IPR037523">
    <property type="entry name" value="VOC_core"/>
</dbReference>
<dbReference type="Proteomes" id="UP000191024">
    <property type="component" value="Chromosome C"/>
</dbReference>
<comment type="cofactor">
    <cofactor evidence="8">
        <name>Zn(2+)</name>
        <dbReference type="ChEBI" id="CHEBI:29105"/>
    </cofactor>
    <text evidence="8">Binds 1 zinc ion per subunit. In the homodimer, two zinc ions are bound between subunits.</text>
</comment>
<dbReference type="PROSITE" id="PS51819">
    <property type="entry name" value="VOC"/>
    <property type="match status" value="2"/>
</dbReference>
<organism evidence="11 12">
    <name type="scientific">Lachancea mirantina</name>
    <dbReference type="NCBI Taxonomy" id="1230905"/>
    <lineage>
        <taxon>Eukaryota</taxon>
        <taxon>Fungi</taxon>
        <taxon>Dikarya</taxon>
        <taxon>Ascomycota</taxon>
        <taxon>Saccharomycotina</taxon>
        <taxon>Saccharomycetes</taxon>
        <taxon>Saccharomycetales</taxon>
        <taxon>Saccharomycetaceae</taxon>
        <taxon>Lachancea</taxon>
    </lineage>
</organism>
<dbReference type="InterPro" id="IPR018146">
    <property type="entry name" value="Glyoxalase_1_CS"/>
</dbReference>
<evidence type="ECO:0000256" key="8">
    <source>
        <dbReference type="PIRSR" id="PIRSR604361-3"/>
    </source>
</evidence>
<dbReference type="UniPathway" id="UPA00619">
    <property type="reaction ID" value="UER00675"/>
</dbReference>
<dbReference type="EMBL" id="LT598466">
    <property type="protein sequence ID" value="SCU83035.1"/>
    <property type="molecule type" value="Genomic_DNA"/>
</dbReference>
<dbReference type="PROSITE" id="PS00935">
    <property type="entry name" value="GLYOXALASE_I_2"/>
    <property type="match status" value="2"/>
</dbReference>
<comment type="catalytic activity">
    <reaction evidence="9">
        <text>(R)-S-lactoylglutathione = methylglyoxal + glutathione</text>
        <dbReference type="Rhea" id="RHEA:19069"/>
        <dbReference type="ChEBI" id="CHEBI:17158"/>
        <dbReference type="ChEBI" id="CHEBI:57474"/>
        <dbReference type="ChEBI" id="CHEBI:57925"/>
        <dbReference type="EC" id="4.4.1.5"/>
    </reaction>
</comment>
<dbReference type="PANTHER" id="PTHR10374:SF30">
    <property type="entry name" value="LACTOYLGLUTATHIONE LYASE"/>
    <property type="match status" value="1"/>
</dbReference>
<evidence type="ECO:0000256" key="5">
    <source>
        <dbReference type="ARBA" id="ARBA00022833"/>
    </source>
</evidence>
<keyword evidence="5 8" id="KW-0862">Zinc</keyword>
<dbReference type="EC" id="4.4.1.5" evidence="3 9"/>
<feature type="domain" description="VOC" evidence="10">
    <location>
        <begin position="203"/>
        <end position="342"/>
    </location>
</feature>
<dbReference type="OrthoDB" id="16820at2759"/>
<evidence type="ECO:0000259" key="10">
    <source>
        <dbReference type="PROSITE" id="PS51819"/>
    </source>
</evidence>
<name>A0A1G4J0F4_9SACH</name>
<evidence type="ECO:0000256" key="2">
    <source>
        <dbReference type="ARBA" id="ARBA00010363"/>
    </source>
</evidence>
<dbReference type="SUPFAM" id="SSF54593">
    <property type="entry name" value="Glyoxalase/Bleomycin resistance protein/Dihydroxybiphenyl dioxygenase"/>
    <property type="match status" value="2"/>
</dbReference>
<evidence type="ECO:0000256" key="7">
    <source>
        <dbReference type="PIRSR" id="PIRSR604361-1"/>
    </source>
</evidence>
<evidence type="ECO:0000256" key="6">
    <source>
        <dbReference type="ARBA" id="ARBA00023239"/>
    </source>
</evidence>
<sequence length="346" mass="39194">MNSVKTVVRPLQRSNNIHFLRKMATESIAYPTLIKAASQNSSLRLNHSCVRIKNPETSLKFYTSNFGMTLVGHKKFPDMKFDLYFLSFPKTPFPQNEKGEDDVFGVSGVLELTHNYGTEDDPDFKVNNGNEEPFRGFGHICFSLPDVEKTCAELEANGVAFKKRLSDGRQKNIAFALDPDGYWIELLSYNRSPEVKPIDEGYKFNHTMVRIKDPAKSLGFYQNVLGMKLLDKNEHANAKFTLYFLGYDTSDKPRWAKEGILELTHNWGTENEADFHYHTGNDKPQGYGHICLSLDDPAALCHEIESVYGESISWGVKFNHGKMKNLAFIKDPDGYSIEIVPCGLIA</sequence>
<feature type="binding site" evidence="8">
    <location>
        <position position="338"/>
    </location>
    <ligand>
        <name>Zn(2+)</name>
        <dbReference type="ChEBI" id="CHEBI:29105"/>
        <note>ligand shared between dimeric partners</note>
    </ligand>
</feature>
<feature type="binding site" evidence="8">
    <location>
        <position position="262"/>
    </location>
    <ligand>
        <name>Zn(2+)</name>
        <dbReference type="ChEBI" id="CHEBI:29105"/>
        <note>ligand shared between dimeric partners</note>
    </ligand>
</feature>
<dbReference type="GO" id="GO:0004462">
    <property type="term" value="F:lactoylglutathione lyase activity"/>
    <property type="evidence" value="ECO:0007669"/>
    <property type="project" value="UniProtKB-UniRule"/>
</dbReference>
<dbReference type="Gene3D" id="3.10.180.10">
    <property type="entry name" value="2,3-Dihydroxybiphenyl 1,2-Dioxygenase, domain 1"/>
    <property type="match status" value="2"/>
</dbReference>
<dbReference type="PANTHER" id="PTHR10374">
    <property type="entry name" value="LACTOYLGLUTATHIONE LYASE GLYOXALASE I"/>
    <property type="match status" value="1"/>
</dbReference>
<evidence type="ECO:0000313" key="11">
    <source>
        <dbReference type="EMBL" id="SCU83035.1"/>
    </source>
</evidence>
<evidence type="ECO:0000256" key="4">
    <source>
        <dbReference type="ARBA" id="ARBA00022723"/>
    </source>
</evidence>
<dbReference type="AlphaFoldDB" id="A0A1G4J0F4"/>
<dbReference type="GO" id="GO:0046872">
    <property type="term" value="F:metal ion binding"/>
    <property type="evidence" value="ECO:0007669"/>
    <property type="project" value="UniProtKB-UniRule"/>
</dbReference>
<feature type="binding site" evidence="8">
    <location>
        <position position="289"/>
    </location>
    <ligand>
        <name>Zn(2+)</name>
        <dbReference type="ChEBI" id="CHEBI:29105"/>
        <note>ligand shared between dimeric partners</note>
    </ligand>
</feature>
<protein>
    <recommendedName>
        <fullName evidence="3 9">Lactoylglutathione lyase</fullName>
        <ecNumber evidence="3 9">4.4.1.5</ecNumber>
    </recommendedName>
    <alternativeName>
        <fullName evidence="9">Glyoxalase I</fullName>
    </alternativeName>
</protein>
<keyword evidence="6 9" id="KW-0456">Lyase</keyword>
<dbReference type="InterPro" id="IPR029068">
    <property type="entry name" value="Glyas_Bleomycin-R_OHBP_Dase"/>
</dbReference>
<evidence type="ECO:0000256" key="3">
    <source>
        <dbReference type="ARBA" id="ARBA00012081"/>
    </source>
</evidence>
<accession>A0A1G4J0F4</accession>
<dbReference type="NCBIfam" id="TIGR00068">
    <property type="entry name" value="glyox_I"/>
    <property type="match status" value="2"/>
</dbReference>
<comment type="similarity">
    <text evidence="2 9">Belongs to the glyoxalase I family.</text>
</comment>
<evidence type="ECO:0000313" key="12">
    <source>
        <dbReference type="Proteomes" id="UP000191024"/>
    </source>
</evidence>
<dbReference type="Pfam" id="PF00903">
    <property type="entry name" value="Glyoxalase"/>
    <property type="match status" value="2"/>
</dbReference>
<feature type="domain" description="VOC" evidence="10">
    <location>
        <begin position="44"/>
        <end position="189"/>
    </location>
</feature>
<dbReference type="InterPro" id="IPR004361">
    <property type="entry name" value="Glyoxalase_1"/>
</dbReference>
<dbReference type="STRING" id="1230905.A0A1G4J0F4"/>
<proteinExistence type="inferred from homology"/>
<keyword evidence="4 8" id="KW-0479">Metal-binding</keyword>
<gene>
    <name evidence="11" type="ORF">LAMI_0C01772G</name>
</gene>
<comment type="pathway">
    <text evidence="1 9">Secondary metabolite metabolism; methylglyoxal degradation; (R)-lactate from methylglyoxal: step 1/2.</text>
</comment>
<reference evidence="12" key="1">
    <citation type="submission" date="2016-03" db="EMBL/GenBank/DDBJ databases">
        <authorList>
            <person name="Devillers H."/>
        </authorList>
    </citation>
    <scope>NUCLEOTIDE SEQUENCE [LARGE SCALE GENOMIC DNA]</scope>
</reference>
<dbReference type="PROSITE" id="PS00934">
    <property type="entry name" value="GLYOXALASE_I_1"/>
    <property type="match status" value="1"/>
</dbReference>
<evidence type="ECO:0000256" key="1">
    <source>
        <dbReference type="ARBA" id="ARBA00005008"/>
    </source>
</evidence>